<comment type="caution">
    <text evidence="10">The sequence shown here is derived from an EMBL/GenBank/DDBJ whole genome shotgun (WGS) entry which is preliminary data.</text>
</comment>
<dbReference type="InterPro" id="IPR055414">
    <property type="entry name" value="LRR_R13L4/SHOC2-like"/>
</dbReference>
<dbReference type="AlphaFoldDB" id="A0A2I0KLV1"/>
<feature type="domain" description="Disease resistance N-terminal" evidence="7">
    <location>
        <begin position="10"/>
        <end position="70"/>
    </location>
</feature>
<feature type="domain" description="Disease resistance R13L4/SHOC-2-like LRR" evidence="9">
    <location>
        <begin position="170"/>
        <end position="272"/>
    </location>
</feature>
<dbReference type="InterPro" id="IPR032675">
    <property type="entry name" value="LRR_dom_sf"/>
</dbReference>
<dbReference type="InterPro" id="IPR041118">
    <property type="entry name" value="Rx_N"/>
</dbReference>
<reference evidence="10 11" key="1">
    <citation type="submission" date="2017-11" db="EMBL/GenBank/DDBJ databases">
        <title>De-novo sequencing of pomegranate (Punica granatum L.) genome.</title>
        <authorList>
            <person name="Akparov Z."/>
            <person name="Amiraslanov A."/>
            <person name="Hajiyeva S."/>
            <person name="Abbasov M."/>
            <person name="Kaur K."/>
            <person name="Hamwieh A."/>
            <person name="Solovyev V."/>
            <person name="Salamov A."/>
            <person name="Braich B."/>
            <person name="Kosarev P."/>
            <person name="Mahmoud A."/>
            <person name="Hajiyev E."/>
            <person name="Babayeva S."/>
            <person name="Izzatullayeva V."/>
            <person name="Mammadov A."/>
            <person name="Mammadov A."/>
            <person name="Sharifova S."/>
            <person name="Ojaghi J."/>
            <person name="Eynullazada K."/>
            <person name="Bayramov B."/>
            <person name="Abdulazimova A."/>
            <person name="Shahmuradov I."/>
        </authorList>
    </citation>
    <scope>NUCLEOTIDE SEQUENCE [LARGE SCALE GENOMIC DNA]</scope>
    <source>
        <strain evidence="11">cv. AG2017</strain>
        <tissue evidence="10">Leaf</tissue>
    </source>
</reference>
<evidence type="ECO:0000259" key="8">
    <source>
        <dbReference type="Pfam" id="PF23559"/>
    </source>
</evidence>
<dbReference type="GO" id="GO:0005524">
    <property type="term" value="F:ATP binding"/>
    <property type="evidence" value="ECO:0007669"/>
    <property type="project" value="UniProtKB-KW"/>
</dbReference>
<dbReference type="Gene3D" id="3.80.10.10">
    <property type="entry name" value="Ribonuclease Inhibitor"/>
    <property type="match status" value="1"/>
</dbReference>
<dbReference type="Pfam" id="PF23559">
    <property type="entry name" value="WHD_DRP"/>
    <property type="match status" value="1"/>
</dbReference>
<evidence type="ECO:0000256" key="6">
    <source>
        <dbReference type="SAM" id="Coils"/>
    </source>
</evidence>
<evidence type="ECO:0000313" key="10">
    <source>
        <dbReference type="EMBL" id="PKI69477.1"/>
    </source>
</evidence>
<organism evidence="10 11">
    <name type="scientific">Punica granatum</name>
    <name type="common">Pomegranate</name>
    <dbReference type="NCBI Taxonomy" id="22663"/>
    <lineage>
        <taxon>Eukaryota</taxon>
        <taxon>Viridiplantae</taxon>
        <taxon>Streptophyta</taxon>
        <taxon>Embryophyta</taxon>
        <taxon>Tracheophyta</taxon>
        <taxon>Spermatophyta</taxon>
        <taxon>Magnoliopsida</taxon>
        <taxon>eudicotyledons</taxon>
        <taxon>Gunneridae</taxon>
        <taxon>Pentapetalae</taxon>
        <taxon>rosids</taxon>
        <taxon>malvids</taxon>
        <taxon>Myrtales</taxon>
        <taxon>Lythraceae</taxon>
        <taxon>Punica</taxon>
    </lineage>
</organism>
<evidence type="ECO:0000256" key="4">
    <source>
        <dbReference type="ARBA" id="ARBA00022821"/>
    </source>
</evidence>
<keyword evidence="6" id="KW-0175">Coiled coil</keyword>
<keyword evidence="2" id="KW-0677">Repeat</keyword>
<dbReference type="Pfam" id="PF18052">
    <property type="entry name" value="Rx_N"/>
    <property type="match status" value="1"/>
</dbReference>
<accession>A0A2I0KLV1</accession>
<keyword evidence="1" id="KW-0433">Leucine-rich repeat</keyword>
<dbReference type="GO" id="GO:0006952">
    <property type="term" value="P:defense response"/>
    <property type="evidence" value="ECO:0007669"/>
    <property type="project" value="UniProtKB-KW"/>
</dbReference>
<gene>
    <name evidence="10" type="ORF">CRG98_010138</name>
</gene>
<evidence type="ECO:0000256" key="3">
    <source>
        <dbReference type="ARBA" id="ARBA00022741"/>
    </source>
</evidence>
<dbReference type="Pfam" id="PF23598">
    <property type="entry name" value="LRR_14"/>
    <property type="match status" value="1"/>
</dbReference>
<evidence type="ECO:0000259" key="9">
    <source>
        <dbReference type="Pfam" id="PF23598"/>
    </source>
</evidence>
<name>A0A2I0KLV1_PUNGR</name>
<keyword evidence="11" id="KW-1185">Reference proteome</keyword>
<dbReference type="SUPFAM" id="SSF52058">
    <property type="entry name" value="L domain-like"/>
    <property type="match status" value="1"/>
</dbReference>
<dbReference type="STRING" id="22663.A0A2I0KLV1"/>
<evidence type="ECO:0000256" key="2">
    <source>
        <dbReference type="ARBA" id="ARBA00022737"/>
    </source>
</evidence>
<feature type="domain" description="Disease resistance protein winged helix" evidence="8">
    <location>
        <begin position="72"/>
        <end position="125"/>
    </location>
</feature>
<keyword evidence="3" id="KW-0547">Nucleotide-binding</keyword>
<protein>
    <submittedName>
        <fullName evidence="10">Uncharacterized protein</fullName>
    </submittedName>
</protein>
<keyword evidence="4" id="KW-0611">Plant defense</keyword>
<dbReference type="InterPro" id="IPR058922">
    <property type="entry name" value="WHD_DRP"/>
</dbReference>
<dbReference type="SMART" id="SM00369">
    <property type="entry name" value="LRR_TYP"/>
    <property type="match status" value="2"/>
</dbReference>
<evidence type="ECO:0000259" key="7">
    <source>
        <dbReference type="Pfam" id="PF18052"/>
    </source>
</evidence>
<proteinExistence type="predicted"/>
<keyword evidence="5" id="KW-0067">ATP-binding</keyword>
<evidence type="ECO:0000313" key="11">
    <source>
        <dbReference type="Proteomes" id="UP000233551"/>
    </source>
</evidence>
<sequence length="464" mass="52883">MADLILGSIVDSIAGHLVSLIAQEIGLTCGVKRELQKLQGTVSAIAAMLREAEKRRIEAEDVKDWLQKLKVGFIKPLGNRKTQLEEVSHDYFMELLSRSFFQDIEEDLDGNIWRCKMHDLMHELAQSVARDNCFTIDSSHEKKLPEGARHVSTDDLDVLKSRFEKDRRIRILRALRIREACLNEISGSIGKLKHMRSLDLSGNAFQYLPNSISGLCNLETLNLGDCKRLKRLPRGLTKLVNLRQLDVSGCDELTHMPRGIGKLTNLQMLGEFKAGDLPKFRGWERRSSSRIEQEEEAIQEEVDEDDDDDSLLMLPVFSDKNFEHLPVEFLQSLPSLQSLAISDCPRLKALPVRAILRYLTALESLEISYCRELDLSTGESGYQEDMPEGPACKLRELEFVSIEKMETLPWWIQHLTNLESLKIGSCEDLKAFPEWFPQLTSLKHGKALSLARWPDAWRDVLGDK</sequence>
<evidence type="ECO:0000256" key="1">
    <source>
        <dbReference type="ARBA" id="ARBA00022614"/>
    </source>
</evidence>
<evidence type="ECO:0000256" key="5">
    <source>
        <dbReference type="ARBA" id="ARBA00022840"/>
    </source>
</evidence>
<dbReference type="Proteomes" id="UP000233551">
    <property type="component" value="Unassembled WGS sequence"/>
</dbReference>
<dbReference type="PANTHER" id="PTHR36766">
    <property type="entry name" value="PLANT BROAD-SPECTRUM MILDEW RESISTANCE PROTEIN RPW8"/>
    <property type="match status" value="1"/>
</dbReference>
<dbReference type="Gene3D" id="1.20.5.4130">
    <property type="match status" value="1"/>
</dbReference>
<dbReference type="InterPro" id="IPR003591">
    <property type="entry name" value="Leu-rich_rpt_typical-subtyp"/>
</dbReference>
<dbReference type="EMBL" id="PGOL01000506">
    <property type="protein sequence ID" value="PKI69477.1"/>
    <property type="molecule type" value="Genomic_DNA"/>
</dbReference>
<dbReference type="PANTHER" id="PTHR36766:SF40">
    <property type="entry name" value="DISEASE RESISTANCE PROTEIN RGA3"/>
    <property type="match status" value="1"/>
</dbReference>
<feature type="coiled-coil region" evidence="6">
    <location>
        <begin position="35"/>
        <end position="69"/>
    </location>
</feature>